<feature type="transmembrane region" description="Helical" evidence="7">
    <location>
        <begin position="165"/>
        <end position="183"/>
    </location>
</feature>
<sequence>MSQTSQESRYYGGKDAEKFGEPEYPIQEGAVLGRETTIHEGEQHVNTYTLKFHKLGWKQLTVCLIVEAIALGSLSIPSSFAKVGMVAGVIMTVGLGLIAIYTSYVVGQVYMRYPHLKDYAEAVALIWGKFGYELTSVIGFLILVVGSHALTGTIAWINIVDEPGICALVWSVISAVLLFALALPPSFAEFAILGYIDFVSIVVAILITIIATGVQASNSAGGLSGVDWSLWPPEDITFSSAFLSVTNIIFAYSFAVCQFSFMAELHTPKDYVKSIWSLGIIEIVIYTLVGALVYAFVGADIKSPALLSAGGVVSRIAFGIALPVIFISGSINGTVVGRYLVQRMFPHGAIKYTNTKMGWIVWVVIIAVVTVIGWVIAEAIPFFSDLLGIISALFITGFSYYFPALFWFCLIKEGPWYKGWHNISLSLLNGLVFLIGIGTLGMGTYAAVQDIIDSYDSGSVRGAFTCDSSSYT</sequence>
<evidence type="ECO:0000256" key="7">
    <source>
        <dbReference type="SAM" id="Phobius"/>
    </source>
</evidence>
<feature type="transmembrane region" description="Helical" evidence="7">
    <location>
        <begin position="423"/>
        <end position="448"/>
    </location>
</feature>
<proteinExistence type="inferred from homology"/>
<evidence type="ECO:0000256" key="3">
    <source>
        <dbReference type="ARBA" id="ARBA00022692"/>
    </source>
</evidence>
<dbReference type="GO" id="GO:0015179">
    <property type="term" value="F:L-amino acid transmembrane transporter activity"/>
    <property type="evidence" value="ECO:0007669"/>
    <property type="project" value="TreeGrafter"/>
</dbReference>
<keyword evidence="10" id="KW-1185">Reference proteome</keyword>
<evidence type="ECO:0000259" key="8">
    <source>
        <dbReference type="Pfam" id="PF01490"/>
    </source>
</evidence>
<evidence type="ECO:0000256" key="1">
    <source>
        <dbReference type="ARBA" id="ARBA00004141"/>
    </source>
</evidence>
<evidence type="ECO:0000313" key="9">
    <source>
        <dbReference type="EMBL" id="KAF2767270.1"/>
    </source>
</evidence>
<dbReference type="InterPro" id="IPR013057">
    <property type="entry name" value="AA_transpt_TM"/>
</dbReference>
<comment type="subcellular location">
    <subcellularLocation>
        <location evidence="1">Membrane</location>
        <topology evidence="1">Multi-pass membrane protein</topology>
    </subcellularLocation>
</comment>
<reference evidence="9" key="1">
    <citation type="journal article" date="2020" name="Stud. Mycol.">
        <title>101 Dothideomycetes genomes: a test case for predicting lifestyles and emergence of pathogens.</title>
        <authorList>
            <person name="Haridas S."/>
            <person name="Albert R."/>
            <person name="Binder M."/>
            <person name="Bloem J."/>
            <person name="Labutti K."/>
            <person name="Salamov A."/>
            <person name="Andreopoulos B."/>
            <person name="Baker S."/>
            <person name="Barry K."/>
            <person name="Bills G."/>
            <person name="Bluhm B."/>
            <person name="Cannon C."/>
            <person name="Castanera R."/>
            <person name="Culley D."/>
            <person name="Daum C."/>
            <person name="Ezra D."/>
            <person name="Gonzalez J."/>
            <person name="Henrissat B."/>
            <person name="Kuo A."/>
            <person name="Liang C."/>
            <person name="Lipzen A."/>
            <person name="Lutzoni F."/>
            <person name="Magnuson J."/>
            <person name="Mondo S."/>
            <person name="Nolan M."/>
            <person name="Ohm R."/>
            <person name="Pangilinan J."/>
            <person name="Park H.-J."/>
            <person name="Ramirez L."/>
            <person name="Alfaro M."/>
            <person name="Sun H."/>
            <person name="Tritt A."/>
            <person name="Yoshinaga Y."/>
            <person name="Zwiers L.-H."/>
            <person name="Turgeon B."/>
            <person name="Goodwin S."/>
            <person name="Spatafora J."/>
            <person name="Crous P."/>
            <person name="Grigoriev I."/>
        </authorList>
    </citation>
    <scope>NUCLEOTIDE SEQUENCE</scope>
    <source>
        <strain evidence="9">CBS 116005</strain>
    </source>
</reference>
<keyword evidence="4 7" id="KW-1133">Transmembrane helix</keyword>
<feature type="transmembrane region" description="Helical" evidence="7">
    <location>
        <begin position="316"/>
        <end position="336"/>
    </location>
</feature>
<accession>A0A6G1L3K0</accession>
<feature type="transmembrane region" description="Helical" evidence="7">
    <location>
        <begin position="195"/>
        <end position="216"/>
    </location>
</feature>
<dbReference type="EMBL" id="ML995858">
    <property type="protein sequence ID" value="KAF2767270.1"/>
    <property type="molecule type" value="Genomic_DNA"/>
</dbReference>
<feature type="transmembrane region" description="Helical" evidence="7">
    <location>
        <begin position="60"/>
        <end position="80"/>
    </location>
</feature>
<evidence type="ECO:0000256" key="5">
    <source>
        <dbReference type="ARBA" id="ARBA00023136"/>
    </source>
</evidence>
<dbReference type="GO" id="GO:0016020">
    <property type="term" value="C:membrane"/>
    <property type="evidence" value="ECO:0007669"/>
    <property type="project" value="UniProtKB-SubCell"/>
</dbReference>
<feature type="transmembrane region" description="Helical" evidence="7">
    <location>
        <begin position="137"/>
        <end position="159"/>
    </location>
</feature>
<keyword evidence="5 7" id="KW-0472">Membrane</keyword>
<evidence type="ECO:0000313" key="10">
    <source>
        <dbReference type="Proteomes" id="UP000799436"/>
    </source>
</evidence>
<dbReference type="Proteomes" id="UP000799436">
    <property type="component" value="Unassembled WGS sequence"/>
</dbReference>
<dbReference type="PANTHER" id="PTHR22950">
    <property type="entry name" value="AMINO ACID TRANSPORTER"/>
    <property type="match status" value="1"/>
</dbReference>
<comment type="similarity">
    <text evidence="2">Belongs to the amino acid/polyamine transporter 2 family.</text>
</comment>
<feature type="transmembrane region" description="Helical" evidence="7">
    <location>
        <begin position="389"/>
        <end position="411"/>
    </location>
</feature>
<gene>
    <name evidence="9" type="ORF">EJ03DRAFT_353184</name>
</gene>
<feature type="transmembrane region" description="Helical" evidence="7">
    <location>
        <begin position="357"/>
        <end position="377"/>
    </location>
</feature>
<keyword evidence="3 7" id="KW-0812">Transmembrane</keyword>
<dbReference type="Pfam" id="PF01490">
    <property type="entry name" value="Aa_trans"/>
    <property type="match status" value="1"/>
</dbReference>
<feature type="domain" description="Amino acid transporter transmembrane" evidence="8">
    <location>
        <begin position="53"/>
        <end position="447"/>
    </location>
</feature>
<dbReference type="OrthoDB" id="655540at2759"/>
<feature type="transmembrane region" description="Helical" evidence="7">
    <location>
        <begin position="86"/>
        <end position="107"/>
    </location>
</feature>
<feature type="transmembrane region" description="Helical" evidence="7">
    <location>
        <begin position="275"/>
        <end position="296"/>
    </location>
</feature>
<feature type="region of interest" description="Disordered" evidence="6">
    <location>
        <begin position="1"/>
        <end position="20"/>
    </location>
</feature>
<dbReference type="PANTHER" id="PTHR22950:SF8">
    <property type="entry name" value="AMINO ACID TRANSPORTER (EUROFUNG)"/>
    <property type="match status" value="1"/>
</dbReference>
<feature type="transmembrane region" description="Helical" evidence="7">
    <location>
        <begin position="236"/>
        <end position="263"/>
    </location>
</feature>
<name>A0A6G1L3K0_9PEZI</name>
<evidence type="ECO:0000256" key="2">
    <source>
        <dbReference type="ARBA" id="ARBA00008066"/>
    </source>
</evidence>
<evidence type="ECO:0000256" key="4">
    <source>
        <dbReference type="ARBA" id="ARBA00022989"/>
    </source>
</evidence>
<evidence type="ECO:0000256" key="6">
    <source>
        <dbReference type="SAM" id="MobiDB-lite"/>
    </source>
</evidence>
<organism evidence="9 10">
    <name type="scientific">Teratosphaeria nubilosa</name>
    <dbReference type="NCBI Taxonomy" id="161662"/>
    <lineage>
        <taxon>Eukaryota</taxon>
        <taxon>Fungi</taxon>
        <taxon>Dikarya</taxon>
        <taxon>Ascomycota</taxon>
        <taxon>Pezizomycotina</taxon>
        <taxon>Dothideomycetes</taxon>
        <taxon>Dothideomycetidae</taxon>
        <taxon>Mycosphaerellales</taxon>
        <taxon>Teratosphaeriaceae</taxon>
        <taxon>Teratosphaeria</taxon>
    </lineage>
</organism>
<protein>
    <recommendedName>
        <fullName evidence="8">Amino acid transporter transmembrane domain-containing protein</fullName>
    </recommendedName>
</protein>
<dbReference type="AlphaFoldDB" id="A0A6G1L3K0"/>